<gene>
    <name evidence="7" type="ORF">F959_01582</name>
</gene>
<proteinExistence type="inferred from homology"/>
<feature type="domain" description="HNH nuclease" evidence="6">
    <location>
        <begin position="54"/>
        <end position="108"/>
    </location>
</feature>
<dbReference type="HOGENOM" id="CLU_108879_4_2_6"/>
<dbReference type="AlphaFoldDB" id="N8ZUL2"/>
<dbReference type="PANTHER" id="PTHR41286:SF1">
    <property type="entry name" value="HNH NUCLEASE YAJD-RELATED"/>
    <property type="match status" value="1"/>
</dbReference>
<evidence type="ECO:0000313" key="7">
    <source>
        <dbReference type="EMBL" id="ENV37459.1"/>
    </source>
</evidence>
<keyword evidence="1" id="KW-0540">Nuclease</keyword>
<organism evidence="7 8">
    <name type="scientific">Acinetobacter venetianus (strain ATCC 31012 / DSM 23050 / BCRC 14357 / CCUG 45561 / CIP 110063 / KCTC 2702 / LMG 19082 / RAG-1)</name>
    <dbReference type="NCBI Taxonomy" id="1191460"/>
    <lineage>
        <taxon>Bacteria</taxon>
        <taxon>Pseudomonadati</taxon>
        <taxon>Pseudomonadota</taxon>
        <taxon>Gammaproteobacteria</taxon>
        <taxon>Moraxellales</taxon>
        <taxon>Moraxellaceae</taxon>
        <taxon>Acinetobacter</taxon>
    </lineage>
</organism>
<name>N8ZUL2_ACIVR</name>
<sequence length="120" mass="13771">MSRPCREFGCPNLVKSRSQKGFYDDHADKRSNWNKRPQRSGSTTERGYGHAWRKLREQVLKRDNYLCVKHFAIGEVVMATDLDHIVSKEQGGTDDMDNLQSLCSPCHQEKTAREDSKSSP</sequence>
<evidence type="ECO:0000256" key="1">
    <source>
        <dbReference type="ARBA" id="ARBA00022722"/>
    </source>
</evidence>
<dbReference type="Pfam" id="PF01844">
    <property type="entry name" value="HNH"/>
    <property type="match status" value="1"/>
</dbReference>
<dbReference type="InterPro" id="IPR003615">
    <property type="entry name" value="HNH_nuc"/>
</dbReference>
<evidence type="ECO:0000259" key="6">
    <source>
        <dbReference type="SMART" id="SM00507"/>
    </source>
</evidence>
<dbReference type="GO" id="GO:0016787">
    <property type="term" value="F:hydrolase activity"/>
    <property type="evidence" value="ECO:0007669"/>
    <property type="project" value="UniProtKB-KW"/>
</dbReference>
<comment type="caution">
    <text evidence="7">The sequence shown here is derived from an EMBL/GenBank/DDBJ whole genome shotgun (WGS) entry which is preliminary data.</text>
</comment>
<dbReference type="SMART" id="SM00507">
    <property type="entry name" value="HNHc"/>
    <property type="match status" value="1"/>
</dbReference>
<dbReference type="GO" id="GO:0003676">
    <property type="term" value="F:nucleic acid binding"/>
    <property type="evidence" value="ECO:0007669"/>
    <property type="project" value="InterPro"/>
</dbReference>
<feature type="compositionally biased region" description="Basic and acidic residues" evidence="5">
    <location>
        <begin position="107"/>
        <end position="120"/>
    </location>
</feature>
<dbReference type="InterPro" id="IPR002711">
    <property type="entry name" value="HNH"/>
</dbReference>
<keyword evidence="2" id="KW-0378">Hydrolase</keyword>
<dbReference type="PANTHER" id="PTHR41286">
    <property type="entry name" value="HNH NUCLEASE YAJD-RELATED"/>
    <property type="match status" value="1"/>
</dbReference>
<evidence type="ECO:0000256" key="4">
    <source>
        <dbReference type="ARBA" id="ARBA00040194"/>
    </source>
</evidence>
<dbReference type="RefSeq" id="WP_004878889.1">
    <property type="nucleotide sequence ID" value="NZ_AKIQ01000028.1"/>
</dbReference>
<dbReference type="Gene3D" id="1.10.30.50">
    <property type="match status" value="1"/>
</dbReference>
<dbReference type="GO" id="GO:0005829">
    <property type="term" value="C:cytosol"/>
    <property type="evidence" value="ECO:0007669"/>
    <property type="project" value="TreeGrafter"/>
</dbReference>
<reference evidence="7 8" key="1">
    <citation type="submission" date="2013-02" db="EMBL/GenBank/DDBJ databases">
        <title>The Genome Sequence of Acinetobacter venetianus CIP 110063.</title>
        <authorList>
            <consortium name="The Broad Institute Genome Sequencing Platform"/>
            <consortium name="The Broad Institute Genome Sequencing Center for Infectious Disease"/>
            <person name="Cerqueira G."/>
            <person name="Feldgarden M."/>
            <person name="Courvalin P."/>
            <person name="Perichon B."/>
            <person name="Grillot-Courvalin C."/>
            <person name="Clermont D."/>
            <person name="Rocha E."/>
            <person name="Yoon E.-J."/>
            <person name="Nemec A."/>
            <person name="Walker B."/>
            <person name="Young S.K."/>
            <person name="Zeng Q."/>
            <person name="Gargeya S."/>
            <person name="Fitzgerald M."/>
            <person name="Haas B."/>
            <person name="Abouelleil A."/>
            <person name="Alvarado L."/>
            <person name="Arachchi H.M."/>
            <person name="Berlin A.M."/>
            <person name="Chapman S.B."/>
            <person name="Dewar J."/>
            <person name="Goldberg J."/>
            <person name="Griggs A."/>
            <person name="Gujja S."/>
            <person name="Hansen M."/>
            <person name="Howarth C."/>
            <person name="Imamovic A."/>
            <person name="Larimer J."/>
            <person name="McCowan C."/>
            <person name="Murphy C."/>
            <person name="Neiman D."/>
            <person name="Pearson M."/>
            <person name="Priest M."/>
            <person name="Roberts A."/>
            <person name="Saif S."/>
            <person name="Shea T."/>
            <person name="Sisk P."/>
            <person name="Sykes S."/>
            <person name="Wortman J."/>
            <person name="Nusbaum C."/>
            <person name="Birren B."/>
        </authorList>
    </citation>
    <scope>NUCLEOTIDE SEQUENCE [LARGE SCALE GENOMIC DNA]</scope>
    <source>
        <strain evidence="8">ATCC 31012 / DSM 23050 / BCRC 14357 / CCUG 45561 / CIP 110063 / KCTC 2702 / LMG 19082 / RAG-1</strain>
    </source>
</reference>
<dbReference type="eggNOG" id="COG1403">
    <property type="taxonomic scope" value="Bacteria"/>
</dbReference>
<dbReference type="Proteomes" id="UP000018445">
    <property type="component" value="Unassembled WGS sequence"/>
</dbReference>
<dbReference type="EMBL" id="APPO01000011">
    <property type="protein sequence ID" value="ENV37459.1"/>
    <property type="molecule type" value="Genomic_DNA"/>
</dbReference>
<accession>N8ZUL2</accession>
<comment type="similarity">
    <text evidence="3">Belongs to the HNH nuclease family.</text>
</comment>
<evidence type="ECO:0000256" key="2">
    <source>
        <dbReference type="ARBA" id="ARBA00022801"/>
    </source>
</evidence>
<dbReference type="GO" id="GO:0004519">
    <property type="term" value="F:endonuclease activity"/>
    <property type="evidence" value="ECO:0007669"/>
    <property type="project" value="InterPro"/>
</dbReference>
<evidence type="ECO:0000256" key="5">
    <source>
        <dbReference type="SAM" id="MobiDB-lite"/>
    </source>
</evidence>
<evidence type="ECO:0000313" key="8">
    <source>
        <dbReference type="Proteomes" id="UP000018445"/>
    </source>
</evidence>
<protein>
    <recommendedName>
        <fullName evidence="4">Putative HNH nuclease YajD</fullName>
    </recommendedName>
</protein>
<evidence type="ECO:0000256" key="3">
    <source>
        <dbReference type="ARBA" id="ARBA00038412"/>
    </source>
</evidence>
<feature type="region of interest" description="Disordered" evidence="5">
    <location>
        <begin position="88"/>
        <end position="120"/>
    </location>
</feature>
<keyword evidence="8" id="KW-1185">Reference proteome</keyword>
<feature type="region of interest" description="Disordered" evidence="5">
    <location>
        <begin position="21"/>
        <end position="49"/>
    </location>
</feature>
<dbReference type="GO" id="GO:0008270">
    <property type="term" value="F:zinc ion binding"/>
    <property type="evidence" value="ECO:0007669"/>
    <property type="project" value="InterPro"/>
</dbReference>
<dbReference type="CDD" id="cd00085">
    <property type="entry name" value="HNHc"/>
    <property type="match status" value="1"/>
</dbReference>
<dbReference type="GeneID" id="58194465"/>
<dbReference type="OrthoDB" id="5292295at2"/>
<feature type="compositionally biased region" description="Basic and acidic residues" evidence="5">
    <location>
        <begin position="22"/>
        <end position="31"/>
    </location>
</feature>
<dbReference type="PATRIC" id="fig|1191460.12.peg.1566"/>